<feature type="region of interest" description="Disordered" evidence="1">
    <location>
        <begin position="106"/>
        <end position="417"/>
    </location>
</feature>
<gene>
    <name evidence="2" type="ORF">B0H16DRAFT_1547078</name>
</gene>
<evidence type="ECO:0000313" key="2">
    <source>
        <dbReference type="EMBL" id="KAJ7752009.1"/>
    </source>
</evidence>
<feature type="region of interest" description="Disordered" evidence="1">
    <location>
        <begin position="1"/>
        <end position="31"/>
    </location>
</feature>
<evidence type="ECO:0008006" key="4">
    <source>
        <dbReference type="Google" id="ProtNLM"/>
    </source>
</evidence>
<protein>
    <recommendedName>
        <fullName evidence="4">Homeobox domain-containing protein</fullName>
    </recommendedName>
</protein>
<feature type="compositionally biased region" description="Low complexity" evidence="1">
    <location>
        <begin position="14"/>
        <end position="29"/>
    </location>
</feature>
<sequence>MTKRAAAKAQSEDTGTTSTQTTDTTPALTGRLQPVHFDELYAIWPADPRIPSVDSRRAWALARNVTPNYVHTWFQRRRPAAKRLRLKIPKETYELPVGTPPVVVVKDEPVESELPPTTDDDAPVQSTRRSAKKKIEPDVAPVPATTRQRKKKVETPAPVPLNSAAVESESKKSLKRKRNDRDDLPQLTEPKNKKTDVPLPSALSDSPTSQPKPKRSRQRTLAIEAEPINATVPSAPKGQPKKRTTQPEPEPASTNGTTEAAPPTKRSLKRPRNTKVEPTHDAPQPPKKKKTSAPIHEPIEPSRKKKVRFDSPKPDTPPSSSPTMRASSLPPSDAATAVHDTPSSSPSPKIATGSAHIKETSIPSRSTDLVEDDGSLSPKRTKKHPTKAKENTIPLKSALKKSGPKRKPKAKATPTPVPIPEEEEVLVCDRGNKDTPTGFTCVLCRAPSTDDAPEGATVDVDIVSNLPKEDFNWTFEFSSFTGPMGDYTDICVDLTPLSAIPFLASPVASLPTEPSCSNDGGLTLDDDGYMHVDNARFTYDGTYVGEAGAGEFFPVLPTDWKLLVGLAMDSAGEWIRSDGEEVSEDDVGEEICLDVEGSLDSGPNLRLPAYIF</sequence>
<accession>A0AAD7J001</accession>
<feature type="compositionally biased region" description="Basic residues" evidence="1">
    <location>
        <begin position="398"/>
        <end position="410"/>
    </location>
</feature>
<evidence type="ECO:0000256" key="1">
    <source>
        <dbReference type="SAM" id="MobiDB-lite"/>
    </source>
</evidence>
<organism evidence="2 3">
    <name type="scientific">Mycena metata</name>
    <dbReference type="NCBI Taxonomy" id="1033252"/>
    <lineage>
        <taxon>Eukaryota</taxon>
        <taxon>Fungi</taxon>
        <taxon>Dikarya</taxon>
        <taxon>Basidiomycota</taxon>
        <taxon>Agaricomycotina</taxon>
        <taxon>Agaricomycetes</taxon>
        <taxon>Agaricomycetidae</taxon>
        <taxon>Agaricales</taxon>
        <taxon>Marasmiineae</taxon>
        <taxon>Mycenaceae</taxon>
        <taxon>Mycena</taxon>
    </lineage>
</organism>
<evidence type="ECO:0000313" key="3">
    <source>
        <dbReference type="Proteomes" id="UP001215598"/>
    </source>
</evidence>
<keyword evidence="3" id="KW-1185">Reference proteome</keyword>
<dbReference type="Proteomes" id="UP001215598">
    <property type="component" value="Unassembled WGS sequence"/>
</dbReference>
<dbReference type="AlphaFoldDB" id="A0AAD7J001"/>
<proteinExistence type="predicted"/>
<dbReference type="EMBL" id="JARKIB010000060">
    <property type="protein sequence ID" value="KAJ7752009.1"/>
    <property type="molecule type" value="Genomic_DNA"/>
</dbReference>
<name>A0AAD7J001_9AGAR</name>
<comment type="caution">
    <text evidence="2">The sequence shown here is derived from an EMBL/GenBank/DDBJ whole genome shotgun (WGS) entry which is preliminary data.</text>
</comment>
<feature type="compositionally biased region" description="Basic and acidic residues" evidence="1">
    <location>
        <begin position="179"/>
        <end position="196"/>
    </location>
</feature>
<reference evidence="2" key="1">
    <citation type="submission" date="2023-03" db="EMBL/GenBank/DDBJ databases">
        <title>Massive genome expansion in bonnet fungi (Mycena s.s.) driven by repeated elements and novel gene families across ecological guilds.</title>
        <authorList>
            <consortium name="Lawrence Berkeley National Laboratory"/>
            <person name="Harder C.B."/>
            <person name="Miyauchi S."/>
            <person name="Viragh M."/>
            <person name="Kuo A."/>
            <person name="Thoen E."/>
            <person name="Andreopoulos B."/>
            <person name="Lu D."/>
            <person name="Skrede I."/>
            <person name="Drula E."/>
            <person name="Henrissat B."/>
            <person name="Morin E."/>
            <person name="Kohler A."/>
            <person name="Barry K."/>
            <person name="LaButti K."/>
            <person name="Morin E."/>
            <person name="Salamov A."/>
            <person name="Lipzen A."/>
            <person name="Mereny Z."/>
            <person name="Hegedus B."/>
            <person name="Baldrian P."/>
            <person name="Stursova M."/>
            <person name="Weitz H."/>
            <person name="Taylor A."/>
            <person name="Grigoriev I.V."/>
            <person name="Nagy L.G."/>
            <person name="Martin F."/>
            <person name="Kauserud H."/>
        </authorList>
    </citation>
    <scope>NUCLEOTIDE SEQUENCE</scope>
    <source>
        <strain evidence="2">CBHHK182m</strain>
    </source>
</reference>
<feature type="compositionally biased region" description="Basic and acidic residues" evidence="1">
    <location>
        <begin position="297"/>
        <end position="313"/>
    </location>
</feature>